<dbReference type="Pfam" id="PF08238">
    <property type="entry name" value="Sel1"/>
    <property type="match status" value="3"/>
</dbReference>
<evidence type="ECO:0000313" key="2">
    <source>
        <dbReference type="EMBL" id="EJK54851.1"/>
    </source>
</evidence>
<dbReference type="AlphaFoldDB" id="K0S1A4"/>
<comment type="caution">
    <text evidence="2">The sequence shown here is derived from an EMBL/GenBank/DDBJ whole genome shotgun (WGS) entry which is preliminary data.</text>
</comment>
<dbReference type="Proteomes" id="UP000266841">
    <property type="component" value="Unassembled WGS sequence"/>
</dbReference>
<dbReference type="SUPFAM" id="SSF81901">
    <property type="entry name" value="HCP-like"/>
    <property type="match status" value="1"/>
</dbReference>
<sequence length="139" mass="15314">MDDCAFCRTPMPENDADVLAMVQARVRKKDPVAINFLGERYCHGHFGLQKDMQKAVVLWEEAAELGSIDALHNLGVAYESGEGAREDKAKAAEFCEKAAMQGYVQSRHKLGLLEGEKGNFDRAVRHFMISAKNGAQGIS</sequence>
<keyword evidence="3" id="KW-1185">Reference proteome</keyword>
<evidence type="ECO:0000313" key="3">
    <source>
        <dbReference type="Proteomes" id="UP000266841"/>
    </source>
</evidence>
<dbReference type="PANTHER" id="PTHR11102:SF147">
    <property type="entry name" value="SEL1L ADAPTOR SUBUNIT OF ERAD E3 UBIQUITIN LIGASE"/>
    <property type="match status" value="1"/>
</dbReference>
<proteinExistence type="inferred from homology"/>
<organism evidence="2 3">
    <name type="scientific">Thalassiosira oceanica</name>
    <name type="common">Marine diatom</name>
    <dbReference type="NCBI Taxonomy" id="159749"/>
    <lineage>
        <taxon>Eukaryota</taxon>
        <taxon>Sar</taxon>
        <taxon>Stramenopiles</taxon>
        <taxon>Ochrophyta</taxon>
        <taxon>Bacillariophyta</taxon>
        <taxon>Coscinodiscophyceae</taxon>
        <taxon>Thalassiosirophycidae</taxon>
        <taxon>Thalassiosirales</taxon>
        <taxon>Thalassiosiraceae</taxon>
        <taxon>Thalassiosira</taxon>
    </lineage>
</organism>
<dbReference type="GO" id="GO:0036503">
    <property type="term" value="P:ERAD pathway"/>
    <property type="evidence" value="ECO:0007669"/>
    <property type="project" value="TreeGrafter"/>
</dbReference>
<comment type="similarity">
    <text evidence="1">Belongs to the sel-1 family.</text>
</comment>
<name>K0S1A4_THAOC</name>
<accession>K0S1A4</accession>
<dbReference type="OMA" id="ERYCHGH"/>
<gene>
    <name evidence="2" type="ORF">THAOC_25486</name>
</gene>
<dbReference type="GO" id="GO:0005789">
    <property type="term" value="C:endoplasmic reticulum membrane"/>
    <property type="evidence" value="ECO:0007669"/>
    <property type="project" value="TreeGrafter"/>
</dbReference>
<evidence type="ECO:0008006" key="4">
    <source>
        <dbReference type="Google" id="ProtNLM"/>
    </source>
</evidence>
<dbReference type="Gene3D" id="1.25.40.10">
    <property type="entry name" value="Tetratricopeptide repeat domain"/>
    <property type="match status" value="1"/>
</dbReference>
<protein>
    <recommendedName>
        <fullName evidence="4">Sel1 repeat family protein</fullName>
    </recommendedName>
</protein>
<dbReference type="InterPro" id="IPR011990">
    <property type="entry name" value="TPR-like_helical_dom_sf"/>
</dbReference>
<reference evidence="2 3" key="1">
    <citation type="journal article" date="2012" name="Genome Biol.">
        <title>Genome and low-iron response of an oceanic diatom adapted to chronic iron limitation.</title>
        <authorList>
            <person name="Lommer M."/>
            <person name="Specht M."/>
            <person name="Roy A.S."/>
            <person name="Kraemer L."/>
            <person name="Andreson R."/>
            <person name="Gutowska M.A."/>
            <person name="Wolf J."/>
            <person name="Bergner S.V."/>
            <person name="Schilhabel M.B."/>
            <person name="Klostermeier U.C."/>
            <person name="Beiko R.G."/>
            <person name="Rosenstiel P."/>
            <person name="Hippler M."/>
            <person name="Laroche J."/>
        </authorList>
    </citation>
    <scope>NUCLEOTIDE SEQUENCE [LARGE SCALE GENOMIC DNA]</scope>
    <source>
        <strain evidence="2 3">CCMP1005</strain>
    </source>
</reference>
<dbReference type="OrthoDB" id="272077at2759"/>
<dbReference type="EMBL" id="AGNL01035170">
    <property type="protein sequence ID" value="EJK54851.1"/>
    <property type="molecule type" value="Genomic_DNA"/>
</dbReference>
<dbReference type="SMART" id="SM00671">
    <property type="entry name" value="SEL1"/>
    <property type="match status" value="3"/>
</dbReference>
<dbReference type="InterPro" id="IPR050767">
    <property type="entry name" value="Sel1_AlgK"/>
</dbReference>
<dbReference type="InterPro" id="IPR006597">
    <property type="entry name" value="Sel1-like"/>
</dbReference>
<evidence type="ECO:0000256" key="1">
    <source>
        <dbReference type="ARBA" id="ARBA00038101"/>
    </source>
</evidence>
<dbReference type="PANTHER" id="PTHR11102">
    <property type="entry name" value="SEL-1-LIKE PROTEIN"/>
    <property type="match status" value="1"/>
</dbReference>